<dbReference type="GO" id="GO:0004692">
    <property type="term" value="F:cGMP-dependent protein kinase activity"/>
    <property type="evidence" value="ECO:0007669"/>
    <property type="project" value="InterPro"/>
</dbReference>
<dbReference type="VEuPathDB" id="VectorBase:BGLB020604"/>
<dbReference type="KEGG" id="bgt:106062033"/>
<dbReference type="EnsemblMetazoa" id="BGLB020604-RA">
    <property type="protein sequence ID" value="BGLB020604-PA"/>
    <property type="gene ID" value="BGLB020604"/>
</dbReference>
<dbReference type="STRING" id="6526.A0A2C9KK71"/>
<evidence type="ECO:0000313" key="2">
    <source>
        <dbReference type="EnsemblMetazoa" id="BGLB020604-PA"/>
    </source>
</evidence>
<dbReference type="SUPFAM" id="SSF51206">
    <property type="entry name" value="cAMP-binding domain-like"/>
    <property type="match status" value="1"/>
</dbReference>
<reference evidence="2" key="1">
    <citation type="submission" date="2020-05" db="UniProtKB">
        <authorList>
            <consortium name="EnsemblMetazoa"/>
        </authorList>
    </citation>
    <scope>IDENTIFICATION</scope>
    <source>
        <strain evidence="2">BB02</strain>
    </source>
</reference>
<dbReference type="InterPro" id="IPR000595">
    <property type="entry name" value="cNMP-bd_dom"/>
</dbReference>
<dbReference type="GO" id="GO:0005524">
    <property type="term" value="F:ATP binding"/>
    <property type="evidence" value="ECO:0007669"/>
    <property type="project" value="InterPro"/>
</dbReference>
<dbReference type="Gene3D" id="2.60.120.10">
    <property type="entry name" value="Jelly Rolls"/>
    <property type="match status" value="1"/>
</dbReference>
<dbReference type="PRINTS" id="PR00104">
    <property type="entry name" value="CGMPKINASE"/>
</dbReference>
<dbReference type="Proteomes" id="UP000076420">
    <property type="component" value="Unassembled WGS sequence"/>
</dbReference>
<sequence>MIAGQSEPKEVRRLKRGDYFGEKALLSEDRRTANVIALPPGVECLTVDRESFTKLIGDLNELRTKDYGDEARGAERPDKYSVTSQVFLRFRHNKDSGQPGKASTGSG</sequence>
<dbReference type="InterPro" id="IPR018488">
    <property type="entry name" value="cNMP-bd_CS"/>
</dbReference>
<organism evidence="2 3">
    <name type="scientific">Biomphalaria glabrata</name>
    <name type="common">Bloodfluke planorb</name>
    <name type="synonym">Freshwater snail</name>
    <dbReference type="NCBI Taxonomy" id="6526"/>
    <lineage>
        <taxon>Eukaryota</taxon>
        <taxon>Metazoa</taxon>
        <taxon>Spiralia</taxon>
        <taxon>Lophotrochozoa</taxon>
        <taxon>Mollusca</taxon>
        <taxon>Gastropoda</taxon>
        <taxon>Heterobranchia</taxon>
        <taxon>Euthyneura</taxon>
        <taxon>Panpulmonata</taxon>
        <taxon>Hygrophila</taxon>
        <taxon>Lymnaeoidea</taxon>
        <taxon>Planorbidae</taxon>
        <taxon>Biomphalaria</taxon>
    </lineage>
</organism>
<dbReference type="CDD" id="cd00038">
    <property type="entry name" value="CAP_ED"/>
    <property type="match status" value="1"/>
</dbReference>
<dbReference type="Pfam" id="PF00027">
    <property type="entry name" value="cNMP_binding"/>
    <property type="match status" value="1"/>
</dbReference>
<dbReference type="PROSITE" id="PS50042">
    <property type="entry name" value="CNMP_BINDING_3"/>
    <property type="match status" value="1"/>
</dbReference>
<evidence type="ECO:0000259" key="1">
    <source>
        <dbReference type="PROSITE" id="PS50042"/>
    </source>
</evidence>
<dbReference type="InterPro" id="IPR002374">
    <property type="entry name" value="cGMP_dep_kinase"/>
</dbReference>
<name>A0A2C9KK71_BIOGL</name>
<protein>
    <recommendedName>
        <fullName evidence="1">Cyclic nucleotide-binding domain-containing protein</fullName>
    </recommendedName>
</protein>
<evidence type="ECO:0000313" key="3">
    <source>
        <dbReference type="Proteomes" id="UP000076420"/>
    </source>
</evidence>
<gene>
    <name evidence="2" type="primary">106062033</name>
</gene>
<dbReference type="PROSITE" id="PS00889">
    <property type="entry name" value="CNMP_BINDING_2"/>
    <property type="match status" value="1"/>
</dbReference>
<dbReference type="AlphaFoldDB" id="A0A2C9KK71"/>
<proteinExistence type="predicted"/>
<dbReference type="InterPro" id="IPR018490">
    <property type="entry name" value="cNMP-bd_dom_sf"/>
</dbReference>
<accession>A0A2C9KK71</accession>
<dbReference type="InterPro" id="IPR014710">
    <property type="entry name" value="RmlC-like_jellyroll"/>
</dbReference>
<feature type="domain" description="Cyclic nucleotide-binding" evidence="1">
    <location>
        <begin position="1"/>
        <end position="73"/>
    </location>
</feature>
<dbReference type="VEuPathDB" id="VectorBase:BGLAX_032839"/>